<dbReference type="InParanoid" id="A0A165HIY8"/>
<gene>
    <name evidence="2" type="ORF">CALCODRAFT_507567</name>
</gene>
<feature type="region of interest" description="Disordered" evidence="1">
    <location>
        <begin position="60"/>
        <end position="110"/>
    </location>
</feature>
<dbReference type="EMBL" id="KV423941">
    <property type="protein sequence ID" value="KZT59360.1"/>
    <property type="molecule type" value="Genomic_DNA"/>
</dbReference>
<protein>
    <submittedName>
        <fullName evidence="2">Uncharacterized protein</fullName>
    </submittedName>
</protein>
<name>A0A165HIY8_9BASI</name>
<evidence type="ECO:0000256" key="1">
    <source>
        <dbReference type="SAM" id="MobiDB-lite"/>
    </source>
</evidence>
<keyword evidence="3" id="KW-1185">Reference proteome</keyword>
<dbReference type="AlphaFoldDB" id="A0A165HIY8"/>
<accession>A0A165HIY8</accession>
<organism evidence="2 3">
    <name type="scientific">Calocera cornea HHB12733</name>
    <dbReference type="NCBI Taxonomy" id="1353952"/>
    <lineage>
        <taxon>Eukaryota</taxon>
        <taxon>Fungi</taxon>
        <taxon>Dikarya</taxon>
        <taxon>Basidiomycota</taxon>
        <taxon>Agaricomycotina</taxon>
        <taxon>Dacrymycetes</taxon>
        <taxon>Dacrymycetales</taxon>
        <taxon>Dacrymycetaceae</taxon>
        <taxon>Calocera</taxon>
    </lineage>
</organism>
<proteinExistence type="predicted"/>
<evidence type="ECO:0000313" key="3">
    <source>
        <dbReference type="Proteomes" id="UP000076842"/>
    </source>
</evidence>
<sequence length="308" mass="34308">MIDEDTLMERDMKPKSDIALKETVTRSGLVTGEIAGADSGEMTIGGKGKELAVSGKAKERARAASMVPPQVTASPSRSSTIHHRTAPRTSSVDGPSAKGGEKRLVQSGLSNTEGVLSRDAKINRKRKRDETTIRPETAHIHGVDHLVQPVLHPFYEFAAYIPAVQEELKLSCDRLMNSMLITNAFPDVYLMDDIVEEAVSFANAHSTAKHGIRCTMLDLERYPGEELLLRRHVMEVPKRALEQAETAVHQVWAMLFDLMDCKYEGEDLQAKALEQRLFKEGLDLALSNASFIYRDFNPLNIWKTTAQY</sequence>
<reference evidence="2 3" key="1">
    <citation type="journal article" date="2016" name="Mol. Biol. Evol.">
        <title>Comparative Genomics of Early-Diverging Mushroom-Forming Fungi Provides Insights into the Origins of Lignocellulose Decay Capabilities.</title>
        <authorList>
            <person name="Nagy L.G."/>
            <person name="Riley R."/>
            <person name="Tritt A."/>
            <person name="Adam C."/>
            <person name="Daum C."/>
            <person name="Floudas D."/>
            <person name="Sun H."/>
            <person name="Yadav J.S."/>
            <person name="Pangilinan J."/>
            <person name="Larsson K.H."/>
            <person name="Matsuura K."/>
            <person name="Barry K."/>
            <person name="Labutti K."/>
            <person name="Kuo R."/>
            <person name="Ohm R.A."/>
            <person name="Bhattacharya S.S."/>
            <person name="Shirouzu T."/>
            <person name="Yoshinaga Y."/>
            <person name="Martin F.M."/>
            <person name="Grigoriev I.V."/>
            <person name="Hibbett D.S."/>
        </authorList>
    </citation>
    <scope>NUCLEOTIDE SEQUENCE [LARGE SCALE GENOMIC DNA]</scope>
    <source>
        <strain evidence="2 3">HHB12733</strain>
    </source>
</reference>
<dbReference type="Proteomes" id="UP000076842">
    <property type="component" value="Unassembled WGS sequence"/>
</dbReference>
<evidence type="ECO:0000313" key="2">
    <source>
        <dbReference type="EMBL" id="KZT59360.1"/>
    </source>
</evidence>